<feature type="compositionally biased region" description="Polar residues" evidence="1">
    <location>
        <begin position="304"/>
        <end position="315"/>
    </location>
</feature>
<dbReference type="EMBL" id="MLAK01000773">
    <property type="protein sequence ID" value="OHT05004.1"/>
    <property type="molecule type" value="Genomic_DNA"/>
</dbReference>
<feature type="transmembrane region" description="Helical" evidence="2">
    <location>
        <begin position="349"/>
        <end position="373"/>
    </location>
</feature>
<dbReference type="RefSeq" id="XP_068358140.1">
    <property type="nucleotide sequence ID" value="XM_068505517.1"/>
</dbReference>
<dbReference type="AlphaFoldDB" id="A0A1J4K5K3"/>
<dbReference type="InterPro" id="IPR011050">
    <property type="entry name" value="Pectin_lyase_fold/virulence"/>
</dbReference>
<dbReference type="Proteomes" id="UP000179807">
    <property type="component" value="Unassembled WGS sequence"/>
</dbReference>
<name>A0A1J4K5K3_9EUKA</name>
<keyword evidence="2" id="KW-0812">Transmembrane</keyword>
<evidence type="ECO:0008006" key="5">
    <source>
        <dbReference type="Google" id="ProtNLM"/>
    </source>
</evidence>
<keyword evidence="2" id="KW-1133">Transmembrane helix</keyword>
<organism evidence="3 4">
    <name type="scientific">Tritrichomonas foetus</name>
    <dbReference type="NCBI Taxonomy" id="1144522"/>
    <lineage>
        <taxon>Eukaryota</taxon>
        <taxon>Metamonada</taxon>
        <taxon>Parabasalia</taxon>
        <taxon>Tritrichomonadida</taxon>
        <taxon>Tritrichomonadidae</taxon>
        <taxon>Tritrichomonas</taxon>
    </lineage>
</organism>
<dbReference type="Gene3D" id="2.160.20.10">
    <property type="entry name" value="Single-stranded right-handed beta-helix, Pectin lyase-like"/>
    <property type="match status" value="1"/>
</dbReference>
<gene>
    <name evidence="3" type="ORF">TRFO_27395</name>
</gene>
<evidence type="ECO:0000313" key="4">
    <source>
        <dbReference type="Proteomes" id="UP000179807"/>
    </source>
</evidence>
<accession>A0A1J4K5K3</accession>
<dbReference type="SUPFAM" id="SSF51126">
    <property type="entry name" value="Pectin lyase-like"/>
    <property type="match status" value="1"/>
</dbReference>
<evidence type="ECO:0000313" key="3">
    <source>
        <dbReference type="EMBL" id="OHT05004.1"/>
    </source>
</evidence>
<evidence type="ECO:0000256" key="1">
    <source>
        <dbReference type="SAM" id="MobiDB-lite"/>
    </source>
</evidence>
<keyword evidence="4" id="KW-1185">Reference proteome</keyword>
<comment type="caution">
    <text evidence="3">The sequence shown here is derived from an EMBL/GenBank/DDBJ whole genome shotgun (WGS) entry which is preliminary data.</text>
</comment>
<keyword evidence="2" id="KW-0472">Membrane</keyword>
<dbReference type="VEuPathDB" id="TrichDB:TRFO_27395"/>
<feature type="region of interest" description="Disordered" evidence="1">
    <location>
        <begin position="304"/>
        <end position="323"/>
    </location>
</feature>
<reference evidence="3" key="1">
    <citation type="submission" date="2016-10" db="EMBL/GenBank/DDBJ databases">
        <authorList>
            <person name="Benchimol M."/>
            <person name="Almeida L.G."/>
            <person name="Vasconcelos A.T."/>
            <person name="Perreira-Neves A."/>
            <person name="Rosa I.A."/>
            <person name="Tasca T."/>
            <person name="Bogo M.R."/>
            <person name="de Souza W."/>
        </authorList>
    </citation>
    <scope>NUCLEOTIDE SEQUENCE [LARGE SCALE GENOMIC DNA]</scope>
    <source>
        <strain evidence="3">K</strain>
    </source>
</reference>
<dbReference type="InterPro" id="IPR012334">
    <property type="entry name" value="Pectin_lyas_fold"/>
</dbReference>
<dbReference type="GeneID" id="94840221"/>
<evidence type="ECO:0000256" key="2">
    <source>
        <dbReference type="SAM" id="Phobius"/>
    </source>
</evidence>
<proteinExistence type="predicted"/>
<sequence length="409" mass="45212">MNFMVNLIGKIFPFYFWIRLFIQIHIFKRMQRSLFSALSLLLVANSTIKSARLSQINQQMNYALLPRNSLSTVTFQNIWLKQMNFIHFSPVNFKDCRFGSSVYLESHAPLMIQDCHDLSGEVVSNRQAVKVSGSKVTSDFKVFKVIESNDCLFEQSLFSTSSKDSVINLQRSSVKITECNFTNCRNSGIFAKGSNLEIKSTLFKGMKAAEGSALHFKGNKLSVRHSTVINCEATKEGGAFKIMASTCVFDCVSFIGNSAPIGSSISANSSVNLYKCVYDKAFKEEFNGPIAVVMDIPTEVPTASVSPTVSQSPIPTLSPFATPRPTMTPPGPTMTPVSLNPNPQKDTTFITFVIIICVVIVVIVIVVVIVVIVQKRKNQIYPSDDTEDTEPKKTTVIVKNMYAVNGEVA</sequence>
<protein>
    <recommendedName>
        <fullName evidence="5">Right handed beta helix domain-containing protein</fullName>
    </recommendedName>
</protein>